<dbReference type="InterPro" id="IPR038573">
    <property type="entry name" value="BrnT_sf"/>
</dbReference>
<evidence type="ECO:0008006" key="2">
    <source>
        <dbReference type="Google" id="ProtNLM"/>
    </source>
</evidence>
<sequence length="81" mass="9447">MQFEWDTKKAKENFKKHGVSFDEAVTAFYDPFSATFDDPDHSVEEQRFITIGFSSKTRLLIIAHTEGKEYSYHKRQTGNNP</sequence>
<reference evidence="1" key="1">
    <citation type="journal article" date="2011" name="Environ. Microbiol.">
        <title>Genomic insights into the metabolic potential of the polycyclic aromatic hydrocarbon degrading sulfate-reducing Deltaproteobacterium N47.</title>
        <authorList>
            <person name="Bergmann F."/>
            <person name="Selesi D."/>
            <person name="Weinmaier T."/>
            <person name="Tischler P."/>
            <person name="Rattei T."/>
            <person name="Meckenstock R.U."/>
        </authorList>
    </citation>
    <scope>NUCLEOTIDE SEQUENCE</scope>
</reference>
<organism evidence="1">
    <name type="scientific">uncultured Desulfobacterium sp</name>
    <dbReference type="NCBI Taxonomy" id="201089"/>
    <lineage>
        <taxon>Bacteria</taxon>
        <taxon>Pseudomonadati</taxon>
        <taxon>Thermodesulfobacteriota</taxon>
        <taxon>Desulfobacteria</taxon>
        <taxon>Desulfobacterales</taxon>
        <taxon>Desulfobacteriaceae</taxon>
        <taxon>Desulfobacterium</taxon>
        <taxon>environmental samples</taxon>
    </lineage>
</organism>
<dbReference type="EMBL" id="FR695880">
    <property type="protein sequence ID" value="CBX31877.1"/>
    <property type="molecule type" value="Genomic_DNA"/>
</dbReference>
<proteinExistence type="predicted"/>
<dbReference type="InterPro" id="IPR007460">
    <property type="entry name" value="BrnT_toxin"/>
</dbReference>
<dbReference type="Gene3D" id="3.10.450.530">
    <property type="entry name" value="Ribonuclease toxin, BrnT, of type II toxin-antitoxin system"/>
    <property type="match status" value="1"/>
</dbReference>
<gene>
    <name evidence="1" type="ORF">N47_O12960</name>
</gene>
<dbReference type="AlphaFoldDB" id="E1YMT3"/>
<evidence type="ECO:0000313" key="1">
    <source>
        <dbReference type="EMBL" id="CBX31877.1"/>
    </source>
</evidence>
<accession>E1YMT3</accession>
<name>E1YMT3_9BACT</name>
<protein>
    <recommendedName>
        <fullName evidence="2">Toxin-antitoxin system, toxin component</fullName>
    </recommendedName>
</protein>
<dbReference type="Pfam" id="PF04365">
    <property type="entry name" value="BrnT_toxin"/>
    <property type="match status" value="1"/>
</dbReference>